<feature type="compositionally biased region" description="Low complexity" evidence="2">
    <location>
        <begin position="1"/>
        <end position="13"/>
    </location>
</feature>
<evidence type="ECO:0000259" key="4">
    <source>
        <dbReference type="Pfam" id="PF01243"/>
    </source>
</evidence>
<keyword evidence="1" id="KW-0560">Oxidoreductase</keyword>
<protein>
    <submittedName>
        <fullName evidence="5">Pyridoxamine 5'-phosphate oxidase family protein</fullName>
    </submittedName>
</protein>
<feature type="transmembrane region" description="Helical" evidence="3">
    <location>
        <begin position="324"/>
        <end position="346"/>
    </location>
</feature>
<evidence type="ECO:0000256" key="3">
    <source>
        <dbReference type="SAM" id="Phobius"/>
    </source>
</evidence>
<keyword evidence="6" id="KW-1185">Reference proteome</keyword>
<keyword evidence="3" id="KW-0812">Transmembrane</keyword>
<evidence type="ECO:0000256" key="1">
    <source>
        <dbReference type="ARBA" id="ARBA00023002"/>
    </source>
</evidence>
<name>A0ABS1N9M1_9ACTN</name>
<evidence type="ECO:0000313" key="6">
    <source>
        <dbReference type="Proteomes" id="UP000634229"/>
    </source>
</evidence>
<dbReference type="Proteomes" id="UP000634229">
    <property type="component" value="Unassembled WGS sequence"/>
</dbReference>
<feature type="transmembrane region" description="Helical" evidence="3">
    <location>
        <begin position="352"/>
        <end position="372"/>
    </location>
</feature>
<dbReference type="EMBL" id="JAERRF010000004">
    <property type="protein sequence ID" value="MBL1096778.1"/>
    <property type="molecule type" value="Genomic_DNA"/>
</dbReference>
<dbReference type="RefSeq" id="WP_201873527.1">
    <property type="nucleotide sequence ID" value="NZ_JAERRF010000004.1"/>
</dbReference>
<keyword evidence="3" id="KW-1133">Transmembrane helix</keyword>
<feature type="transmembrane region" description="Helical" evidence="3">
    <location>
        <begin position="28"/>
        <end position="47"/>
    </location>
</feature>
<organism evidence="5 6">
    <name type="scientific">Streptomyces coffeae</name>
    <dbReference type="NCBI Taxonomy" id="621382"/>
    <lineage>
        <taxon>Bacteria</taxon>
        <taxon>Bacillati</taxon>
        <taxon>Actinomycetota</taxon>
        <taxon>Actinomycetes</taxon>
        <taxon>Kitasatosporales</taxon>
        <taxon>Streptomycetaceae</taxon>
        <taxon>Streptomyces</taxon>
    </lineage>
</organism>
<feature type="transmembrane region" description="Helical" evidence="3">
    <location>
        <begin position="121"/>
        <end position="139"/>
    </location>
</feature>
<sequence>MENTAAPAANAARPRPHTPEPPRYRRPVPWLGLVALGYAVAQLAVVIPHTGHALGWDESVYVSQVDPRNPPAFFSAPRSRGISLLVSPIVAATSSIPVLRALLTVLSALALYASFRVWTRLLPRTTVALAALLFSGLWITMISGPAVMPNLWVALGAVAAVGWFLRVPADRNARWWLAAVLAGATLVRTPDGGWLGLPLLVWAIAVRAWRPALPAVAGGLLLGAAQWIGEAYERFGGIAQRLAESSDVEGGMGLHFAVGAALRSLNGPQLCRPCEMPLRHPELTVWWLALPLLTTAAVIAALREHQRQRTRVRVGLGRPDPRRVPGLPTTLLPVICAGALAVPYLLLIDYSAPRFLMPSYALLALPIAGLVFRVVRIAKSPRHMAIALGVVITLQLVSQCLVLSHAAGQSDTVTGRYRTAADALARLGLRPPCLLIGDRALPVAYHAGCSSAQTRGNNKSTSTPALLRRAAHEPTALLTKRKGGRPPSYARDWVAFPLPGTEWNVRVPVEQAREMKARKFGQETSGKPGSMGTMTPDLTISWSGFRSAEPGFAATVQDRFGQYRHHVLATLRKDGAPRLTPLEVAFGDGEMWLGMLPESRKALDLRRDPRFSLQANPGPDDGMLDGDARISGRAVEVTDPEVIARYAEAVHPPEPFHLFRAEVAEVVYTSVDDSGLVLRTWRPGQPVRIVRPGNDADPSRTETPPGEAAVPPGDAAESPRDAAEPPESAPVPSENAPVPPRADQD</sequence>
<dbReference type="InterPro" id="IPR012349">
    <property type="entry name" value="Split_barrel_FMN-bd"/>
</dbReference>
<comment type="caution">
    <text evidence="5">The sequence shown here is derived from an EMBL/GenBank/DDBJ whole genome shotgun (WGS) entry which is preliminary data.</text>
</comment>
<feature type="transmembrane region" description="Helical" evidence="3">
    <location>
        <begin position="285"/>
        <end position="303"/>
    </location>
</feature>
<proteinExistence type="predicted"/>
<dbReference type="Pfam" id="PF01243">
    <property type="entry name" value="PNPOx_N"/>
    <property type="match status" value="1"/>
</dbReference>
<evidence type="ECO:0000256" key="2">
    <source>
        <dbReference type="SAM" id="MobiDB-lite"/>
    </source>
</evidence>
<dbReference type="SUPFAM" id="SSF50475">
    <property type="entry name" value="FMN-binding split barrel"/>
    <property type="match status" value="1"/>
</dbReference>
<feature type="transmembrane region" description="Helical" evidence="3">
    <location>
        <begin position="151"/>
        <end position="169"/>
    </location>
</feature>
<feature type="transmembrane region" description="Helical" evidence="3">
    <location>
        <begin position="82"/>
        <end position="115"/>
    </location>
</feature>
<feature type="transmembrane region" description="Helical" evidence="3">
    <location>
        <begin position="384"/>
        <end position="407"/>
    </location>
</feature>
<feature type="domain" description="Pyridoxamine 5'-phosphate oxidase N-terminal" evidence="4">
    <location>
        <begin position="566"/>
        <end position="668"/>
    </location>
</feature>
<dbReference type="PANTHER" id="PTHR35176:SF6">
    <property type="entry name" value="HEME OXYGENASE HI_0854-RELATED"/>
    <property type="match status" value="1"/>
</dbReference>
<evidence type="ECO:0000313" key="5">
    <source>
        <dbReference type="EMBL" id="MBL1096778.1"/>
    </source>
</evidence>
<reference evidence="5 6" key="1">
    <citation type="submission" date="2021-01" db="EMBL/GenBank/DDBJ databases">
        <title>WGS of actinomycetes isolated from Thailand.</title>
        <authorList>
            <person name="Thawai C."/>
        </authorList>
    </citation>
    <scope>NUCLEOTIDE SEQUENCE [LARGE SCALE GENOMIC DNA]</scope>
    <source>
        <strain evidence="5 6">CA1R205</strain>
    </source>
</reference>
<keyword evidence="3" id="KW-0472">Membrane</keyword>
<gene>
    <name evidence="5" type="ORF">JK363_08895</name>
</gene>
<feature type="region of interest" description="Disordered" evidence="2">
    <location>
        <begin position="688"/>
        <end position="745"/>
    </location>
</feature>
<feature type="transmembrane region" description="Helical" evidence="3">
    <location>
        <begin position="212"/>
        <end position="229"/>
    </location>
</feature>
<accession>A0ABS1N9M1</accession>
<dbReference type="Gene3D" id="2.30.110.10">
    <property type="entry name" value="Electron Transport, Fmn-binding Protein, Chain A"/>
    <property type="match status" value="1"/>
</dbReference>
<dbReference type="InterPro" id="IPR011576">
    <property type="entry name" value="Pyridox_Oxase_N"/>
</dbReference>
<feature type="region of interest" description="Disordered" evidence="2">
    <location>
        <begin position="1"/>
        <end position="23"/>
    </location>
</feature>
<dbReference type="InterPro" id="IPR052019">
    <property type="entry name" value="F420H2_bilvrd_red/Heme_oxyg"/>
</dbReference>
<dbReference type="PANTHER" id="PTHR35176">
    <property type="entry name" value="HEME OXYGENASE HI_0854-RELATED"/>
    <property type="match status" value="1"/>
</dbReference>